<accession>A0A1I5LW30</accession>
<dbReference type="Pfam" id="PF21780">
    <property type="entry name" value="DUF6875"/>
    <property type="match status" value="1"/>
</dbReference>
<reference evidence="3" key="1">
    <citation type="submission" date="2016-10" db="EMBL/GenBank/DDBJ databases">
        <authorList>
            <person name="Varghese N."/>
            <person name="Submissions S."/>
        </authorList>
    </citation>
    <scope>NUCLEOTIDE SEQUENCE [LARGE SCALE GENOMIC DNA]</scope>
    <source>
        <strain evidence="3">CGMCC 4.5579</strain>
    </source>
</reference>
<organism evidence="2 3">
    <name type="scientific">Amycolatopsis arida</name>
    <dbReference type="NCBI Taxonomy" id="587909"/>
    <lineage>
        <taxon>Bacteria</taxon>
        <taxon>Bacillati</taxon>
        <taxon>Actinomycetota</taxon>
        <taxon>Actinomycetes</taxon>
        <taxon>Pseudonocardiales</taxon>
        <taxon>Pseudonocardiaceae</taxon>
        <taxon>Amycolatopsis</taxon>
    </lineage>
</organism>
<evidence type="ECO:0000259" key="1">
    <source>
        <dbReference type="Pfam" id="PF21780"/>
    </source>
</evidence>
<dbReference type="Proteomes" id="UP000198727">
    <property type="component" value="Unassembled WGS sequence"/>
</dbReference>
<dbReference type="STRING" id="587909.SAMN05421810_101695"/>
<evidence type="ECO:0000313" key="3">
    <source>
        <dbReference type="Proteomes" id="UP000198727"/>
    </source>
</evidence>
<dbReference type="AlphaFoldDB" id="A0A1I5LW30"/>
<name>A0A1I5LW30_9PSEU</name>
<gene>
    <name evidence="2" type="ORF">SAMN05421810_101695</name>
</gene>
<keyword evidence="3" id="KW-1185">Reference proteome</keyword>
<evidence type="ECO:0000313" key="2">
    <source>
        <dbReference type="EMBL" id="SFP01442.1"/>
    </source>
</evidence>
<sequence>MRAHALRWFREYLCREHPLLGRAGDVCPFVEPALHAGTLLLRVRRMEGPATASRLVHLVHDLVRSFREAEWPHRNRTLHALVAVLPDLPEEQLRLLDEVQAAVKPELAEDGLMLGQFHARCPEPAARNPEFPVSRAPVPMLALRHMALHDILFLHDDVRTFTAYRDRFGHRYRPGVALDPLFVELFTAARRRFTGPVPAPAPAG</sequence>
<protein>
    <submittedName>
        <fullName evidence="2">Heptaprenyl diphosphate synthase</fullName>
    </submittedName>
</protein>
<dbReference type="InterPro" id="IPR049240">
    <property type="entry name" value="DUF6875"/>
</dbReference>
<proteinExistence type="predicted"/>
<feature type="domain" description="DUF6875" evidence="1">
    <location>
        <begin position="5"/>
        <end position="174"/>
    </location>
</feature>
<dbReference type="EMBL" id="FOWW01000001">
    <property type="protein sequence ID" value="SFP01442.1"/>
    <property type="molecule type" value="Genomic_DNA"/>
</dbReference>